<dbReference type="PANTHER" id="PTHR30069:SF46">
    <property type="entry name" value="OAR PROTEIN"/>
    <property type="match status" value="1"/>
</dbReference>
<feature type="domain" description="TonB-dependent transporter Oar-like beta-barrel" evidence="8">
    <location>
        <begin position="352"/>
        <end position="1082"/>
    </location>
</feature>
<dbReference type="RefSeq" id="WP_128912371.1">
    <property type="nucleotide sequence ID" value="NZ_RDSM01000001.1"/>
</dbReference>
<reference evidence="10" key="2">
    <citation type="submission" date="2019-02" db="EMBL/GenBank/DDBJ databases">
        <title>Granulicella sibirica sp. nov., a psychrotolerant acidobacterium isolated from an organic soil layer in forested tundra, West Siberia.</title>
        <authorList>
            <person name="Oshkin I.Y."/>
            <person name="Kulichevskaya I.S."/>
            <person name="Rijpstra W.I.C."/>
            <person name="Sinninghe Damste J.S."/>
            <person name="Rakitin A.L."/>
            <person name="Ravin N.V."/>
            <person name="Dedysh S.N."/>
        </authorList>
    </citation>
    <scope>NUCLEOTIDE SEQUENCE [LARGE SCALE GENOMIC DNA]</scope>
    <source>
        <strain evidence="10">AF10</strain>
    </source>
</reference>
<dbReference type="InterPro" id="IPR036942">
    <property type="entry name" value="Beta-barrel_TonB_sf"/>
</dbReference>
<keyword evidence="5" id="KW-0472">Membrane</keyword>
<dbReference type="GO" id="GO:0044718">
    <property type="term" value="P:siderophore transmembrane transport"/>
    <property type="evidence" value="ECO:0007669"/>
    <property type="project" value="TreeGrafter"/>
</dbReference>
<evidence type="ECO:0000256" key="3">
    <source>
        <dbReference type="ARBA" id="ARBA00022452"/>
    </source>
</evidence>
<dbReference type="AlphaFoldDB" id="A0A4Q0T9Q9"/>
<gene>
    <name evidence="9" type="ORF">GRAN_1671</name>
</gene>
<keyword evidence="2" id="KW-0813">Transport</keyword>
<keyword evidence="3" id="KW-1134">Transmembrane beta strand</keyword>
<dbReference type="InterPro" id="IPR057601">
    <property type="entry name" value="Oar-like_b-barrel"/>
</dbReference>
<feature type="domain" description="TonB-dependent transporter Oar-like beta-barrel" evidence="8">
    <location>
        <begin position="244"/>
        <end position="320"/>
    </location>
</feature>
<comment type="caution">
    <text evidence="9">The sequence shown here is derived from an EMBL/GenBank/DDBJ whole genome shotgun (WGS) entry which is preliminary data.</text>
</comment>
<dbReference type="Gene3D" id="2.40.170.20">
    <property type="entry name" value="TonB-dependent receptor, beta-barrel domain"/>
    <property type="match status" value="1"/>
</dbReference>
<feature type="compositionally biased region" description="Low complexity" evidence="7">
    <location>
        <begin position="121"/>
        <end position="134"/>
    </location>
</feature>
<dbReference type="GO" id="GO:0015344">
    <property type="term" value="F:siderophore uptake transmembrane transporter activity"/>
    <property type="evidence" value="ECO:0007669"/>
    <property type="project" value="TreeGrafter"/>
</dbReference>
<evidence type="ECO:0000313" key="10">
    <source>
        <dbReference type="Proteomes" id="UP000289437"/>
    </source>
</evidence>
<evidence type="ECO:0000256" key="2">
    <source>
        <dbReference type="ARBA" id="ARBA00022448"/>
    </source>
</evidence>
<keyword evidence="6" id="KW-0998">Cell outer membrane</keyword>
<dbReference type="GO" id="GO:0009279">
    <property type="term" value="C:cell outer membrane"/>
    <property type="evidence" value="ECO:0007669"/>
    <property type="project" value="UniProtKB-SubCell"/>
</dbReference>
<evidence type="ECO:0000256" key="4">
    <source>
        <dbReference type="ARBA" id="ARBA00022692"/>
    </source>
</evidence>
<keyword evidence="10" id="KW-1185">Reference proteome</keyword>
<dbReference type="SUPFAM" id="SSF56935">
    <property type="entry name" value="Porins"/>
    <property type="match status" value="1"/>
</dbReference>
<keyword evidence="4" id="KW-0812">Transmembrane</keyword>
<reference evidence="9 10" key="1">
    <citation type="submission" date="2018-11" db="EMBL/GenBank/DDBJ databases">
        <authorList>
            <person name="Mardanov A.V."/>
            <person name="Ravin N.V."/>
            <person name="Dedysh S.N."/>
        </authorList>
    </citation>
    <scope>NUCLEOTIDE SEQUENCE [LARGE SCALE GENOMIC DNA]</scope>
    <source>
        <strain evidence="9 10">AF10</strain>
    </source>
</reference>
<organism evidence="9 10">
    <name type="scientific">Granulicella sibirica</name>
    <dbReference type="NCBI Taxonomy" id="2479048"/>
    <lineage>
        <taxon>Bacteria</taxon>
        <taxon>Pseudomonadati</taxon>
        <taxon>Acidobacteriota</taxon>
        <taxon>Terriglobia</taxon>
        <taxon>Terriglobales</taxon>
        <taxon>Acidobacteriaceae</taxon>
        <taxon>Granulicella</taxon>
    </lineage>
</organism>
<comment type="subcellular location">
    <subcellularLocation>
        <location evidence="1">Cell outer membrane</location>
        <topology evidence="1">Multi-pass membrane protein</topology>
    </subcellularLocation>
</comment>
<evidence type="ECO:0000256" key="7">
    <source>
        <dbReference type="SAM" id="MobiDB-lite"/>
    </source>
</evidence>
<evidence type="ECO:0000256" key="5">
    <source>
        <dbReference type="ARBA" id="ARBA00023136"/>
    </source>
</evidence>
<dbReference type="OrthoDB" id="97893at2"/>
<dbReference type="EMBL" id="RDSM01000001">
    <property type="protein sequence ID" value="RXH58361.1"/>
    <property type="molecule type" value="Genomic_DNA"/>
</dbReference>
<dbReference type="InterPro" id="IPR039426">
    <property type="entry name" value="TonB-dep_rcpt-like"/>
</dbReference>
<evidence type="ECO:0000256" key="6">
    <source>
        <dbReference type="ARBA" id="ARBA00023237"/>
    </source>
</evidence>
<feature type="compositionally biased region" description="Polar residues" evidence="7">
    <location>
        <begin position="151"/>
        <end position="175"/>
    </location>
</feature>
<evidence type="ECO:0000256" key="1">
    <source>
        <dbReference type="ARBA" id="ARBA00004571"/>
    </source>
</evidence>
<dbReference type="PANTHER" id="PTHR30069">
    <property type="entry name" value="TONB-DEPENDENT OUTER MEMBRANE RECEPTOR"/>
    <property type="match status" value="1"/>
</dbReference>
<dbReference type="Pfam" id="PF25183">
    <property type="entry name" value="OMP_b-brl_4"/>
    <property type="match status" value="2"/>
</dbReference>
<sequence>MPTPLRIAPATPGVRPYSTLVLGVLLAAQLQRLSAQSATDGAISGRIPGSVTIIARETETGLSMSTHCSRTGYFLLAHLPPGDYTIELTSPDGPPQRRTHIPVHLGLVTPLLQTTEHSRPSAESQAEAPEAAVPDSNSQDESLPTYAGLPATQNSLHLDGGDQTQGFSSTPQGSGTPVDPELSDESGQGLSDISATSRNASARSIRNAATPFTFAHAAIREFHLTGNTYSALYGHAAGGILTTTTRSGTVRFHGSAFGAVRDSAFAATNPYAEATTYNSGAITSAAVKPHDARQQFGATASGPIVPRRIFFFGAYEGQRRGFPAISSPEDPSFYTLSATQRALLANRGVSTAKTNTALNYLDSLTGSTPRRSDGDVAFAKLDLRPAERLNGSLQYNRARWNQPAAALSTPVVSRARASIGNTGDKVDTALARILVRPTESLANDLRLQYGRELQTQTPQTPLPQEPAIAPNGLAPEVAISPQGLIFGTPANLGRAAYPDERRLQFADLVSFAHGRQHLQAGIDFAAVHTRVSALNNQEGTFQYDSGATHGRAGGLVDWITDYTFNVNAYPNGGCPSITAADHLFCFRTFTQSFGQQQVVFNTQQWAGFLQNDIRIIPRLTLHVGARYDYDRLPPAQNPNSALDALFPQASTRLFPQDRNNIAPRLGLSLQAIGFTFHAGYGLFYGRLPGATIRAALLNTDLPTSTTRIRITPSTTTACPQVQNQGFGYPCAYLASPAAALQDTTAATLFSNRFRLPMVQQASFTAERELPLGLTALATYRVNVDRQLPSTTDLNIAPSTTKTIYQLQGGPGVLGAMDGETFALPLYTARLTPTVGPVTAITSTANATYHALTVEARRASQTFSFITSLTWSRAIDDNPTQGAIPRQNNQLDPFTNRYDKGLSTLNFPFRFVATATLRPRLTTPNRTLRLALNGWALTPIFLRRSGSPYTYTLFGGTYLPGGHESLNGSGGALYLPTVGRNTLQLPTATTLDLRLARAVRLCESLILTASAEAYNLANHVNIAGVTQRAYLVGDLNSLGTPAAPITPLTYQDAPTIAAEGITSRPFGSYTDSGTSTSRSRQLQFTLRLEF</sequence>
<dbReference type="Proteomes" id="UP000289437">
    <property type="component" value="Unassembled WGS sequence"/>
</dbReference>
<accession>A0A4Q0T9Q9</accession>
<proteinExistence type="predicted"/>
<protein>
    <submittedName>
        <fullName evidence="9">Oar protein</fullName>
    </submittedName>
</protein>
<evidence type="ECO:0000259" key="8">
    <source>
        <dbReference type="Pfam" id="PF25183"/>
    </source>
</evidence>
<evidence type="ECO:0000313" key="9">
    <source>
        <dbReference type="EMBL" id="RXH58361.1"/>
    </source>
</evidence>
<feature type="region of interest" description="Disordered" evidence="7">
    <location>
        <begin position="115"/>
        <end position="198"/>
    </location>
</feature>
<name>A0A4Q0T9Q9_9BACT</name>